<evidence type="ECO:0000313" key="1">
    <source>
        <dbReference type="EMBL" id="SVA66468.1"/>
    </source>
</evidence>
<reference evidence="1" key="1">
    <citation type="submission" date="2018-05" db="EMBL/GenBank/DDBJ databases">
        <authorList>
            <person name="Lanie J.A."/>
            <person name="Ng W.-L."/>
            <person name="Kazmierczak K.M."/>
            <person name="Andrzejewski T.M."/>
            <person name="Davidsen T.M."/>
            <person name="Wayne K.J."/>
            <person name="Tettelin H."/>
            <person name="Glass J.I."/>
            <person name="Rusch D."/>
            <person name="Podicherti R."/>
            <person name="Tsui H.-C.T."/>
            <person name="Winkler M.E."/>
        </authorList>
    </citation>
    <scope>NUCLEOTIDE SEQUENCE</scope>
</reference>
<proteinExistence type="predicted"/>
<dbReference type="EMBL" id="UINC01015859">
    <property type="protein sequence ID" value="SVA66468.1"/>
    <property type="molecule type" value="Genomic_DNA"/>
</dbReference>
<accession>A0A381XP46</accession>
<gene>
    <name evidence="1" type="ORF">METZ01_LOCUS119322</name>
</gene>
<protein>
    <recommendedName>
        <fullName evidence="2">PpiC domain-containing protein</fullName>
    </recommendedName>
</protein>
<organism evidence="1">
    <name type="scientific">marine metagenome</name>
    <dbReference type="NCBI Taxonomy" id="408172"/>
    <lineage>
        <taxon>unclassified sequences</taxon>
        <taxon>metagenomes</taxon>
        <taxon>ecological metagenomes</taxon>
    </lineage>
</organism>
<evidence type="ECO:0008006" key="2">
    <source>
        <dbReference type="Google" id="ProtNLM"/>
    </source>
</evidence>
<name>A0A381XP46_9ZZZZ</name>
<sequence>MIRKFCTFISLLFFVNTSCEKTPTINLDQEVIIAKIENRVITVNDFLKRCEYSPRPAYCNGDNYIHKKIALNSLIAEKMLALEFDRSDLKISETQKYFIEGQKEQAMRHAMLKKYGYDRVELDTLSLLNRIELRNRTYEVDFMVFRGIDLQNSDKYLNDKTLRAAAFSIGSEKKVSNKTLAFNDQMIDKVRELLFVVAPELNKIHGPYKVADSTFLYLEIMGWVTSVNITEKQKQDTWGSVKNEFFDEQAAKKYSDFVSELMHGKNIIFNPRNFENFAEKVAKVYIIERSKKENIIQNYVWESDNKMLIKILNQIDKMENDNILYHDGKDWTLDELMTLIRKHPLVFRKKDIGPDQFTNELKSAIADLLRDLHITQRGYDIGLDDDVNVKQVTEKWRDYVKSVIIKEKYSGVLQNNLSMSRNKFPNESLVNKIDSLQIAYSKYITINTGKFEKIHLSSIDLFAMYSNQAYNSLEPSFPILTDDHLLDYGLKITPHD</sequence>
<dbReference type="AlphaFoldDB" id="A0A381XP46"/>